<dbReference type="PANTHER" id="PTHR23513:SF11">
    <property type="entry name" value="STAPHYLOFERRIN A TRANSPORTER"/>
    <property type="match status" value="1"/>
</dbReference>
<dbReference type="Gene3D" id="2.60.120.10">
    <property type="entry name" value="Jelly Rolls"/>
    <property type="match status" value="1"/>
</dbReference>
<dbReference type="PROSITE" id="PS50042">
    <property type="entry name" value="CNMP_BINDING_3"/>
    <property type="match status" value="1"/>
</dbReference>
<feature type="transmembrane region" description="Helical" evidence="7">
    <location>
        <begin position="210"/>
        <end position="231"/>
    </location>
</feature>
<feature type="domain" description="Cyclic nucleotide-binding" evidence="8">
    <location>
        <begin position="552"/>
        <end position="647"/>
    </location>
</feature>
<dbReference type="InterPro" id="IPR014710">
    <property type="entry name" value="RmlC-like_jellyroll"/>
</dbReference>
<feature type="compositionally biased region" description="Low complexity" evidence="6">
    <location>
        <begin position="27"/>
        <end position="42"/>
    </location>
</feature>
<reference evidence="10 11" key="1">
    <citation type="submission" date="2019-04" db="EMBL/GenBank/DDBJ databases">
        <authorList>
            <person name="Jiang L."/>
        </authorList>
    </citation>
    <scope>NUCLEOTIDE SEQUENCE [LARGE SCALE GENOMIC DNA]</scope>
    <source>
        <strain evidence="10 11">YIM 131853</strain>
    </source>
</reference>
<feature type="transmembrane region" description="Helical" evidence="7">
    <location>
        <begin position="483"/>
        <end position="502"/>
    </location>
</feature>
<dbReference type="Gene3D" id="1.20.1250.20">
    <property type="entry name" value="MFS general substrate transporter like domains"/>
    <property type="match status" value="1"/>
</dbReference>
<dbReference type="SUPFAM" id="SSF51206">
    <property type="entry name" value="cAMP-binding domain-like"/>
    <property type="match status" value="1"/>
</dbReference>
<evidence type="ECO:0000256" key="6">
    <source>
        <dbReference type="SAM" id="MobiDB-lite"/>
    </source>
</evidence>
<dbReference type="PRINTS" id="PR01988">
    <property type="entry name" value="EXPORTERBACE"/>
</dbReference>
<dbReference type="CDD" id="cd00038">
    <property type="entry name" value="CAP_ED"/>
    <property type="match status" value="1"/>
</dbReference>
<dbReference type="PROSITE" id="PS00889">
    <property type="entry name" value="CNMP_BINDING_2"/>
    <property type="match status" value="1"/>
</dbReference>
<dbReference type="GO" id="GO:0005886">
    <property type="term" value="C:plasma membrane"/>
    <property type="evidence" value="ECO:0007669"/>
    <property type="project" value="UniProtKB-SubCell"/>
</dbReference>
<dbReference type="Proteomes" id="UP000309133">
    <property type="component" value="Unassembled WGS sequence"/>
</dbReference>
<protein>
    <submittedName>
        <fullName evidence="10">MFS transporter</fullName>
    </submittedName>
</protein>
<feature type="region of interest" description="Disordered" evidence="6">
    <location>
        <begin position="1"/>
        <end position="46"/>
    </location>
</feature>
<dbReference type="Pfam" id="PF07690">
    <property type="entry name" value="MFS_1"/>
    <property type="match status" value="1"/>
</dbReference>
<comment type="subcellular location">
    <subcellularLocation>
        <location evidence="1">Cell membrane</location>
        <topology evidence="1">Multi-pass membrane protein</topology>
    </subcellularLocation>
</comment>
<keyword evidence="4 7" id="KW-1133">Transmembrane helix</keyword>
<feature type="transmembrane region" description="Helical" evidence="7">
    <location>
        <begin position="438"/>
        <end position="462"/>
    </location>
</feature>
<organism evidence="10 11">
    <name type="scientific">Naasia lichenicola</name>
    <dbReference type="NCBI Taxonomy" id="2565933"/>
    <lineage>
        <taxon>Bacteria</taxon>
        <taxon>Bacillati</taxon>
        <taxon>Actinomycetota</taxon>
        <taxon>Actinomycetes</taxon>
        <taxon>Micrococcales</taxon>
        <taxon>Microbacteriaceae</taxon>
        <taxon>Naasia</taxon>
    </lineage>
</organism>
<evidence type="ECO:0000256" key="7">
    <source>
        <dbReference type="SAM" id="Phobius"/>
    </source>
</evidence>
<dbReference type="InterPro" id="IPR011701">
    <property type="entry name" value="MFS"/>
</dbReference>
<feature type="transmembrane region" description="Helical" evidence="7">
    <location>
        <begin position="508"/>
        <end position="527"/>
    </location>
</feature>
<proteinExistence type="predicted"/>
<evidence type="ECO:0000256" key="3">
    <source>
        <dbReference type="ARBA" id="ARBA00022692"/>
    </source>
</evidence>
<feature type="transmembrane region" description="Helical" evidence="7">
    <location>
        <begin position="179"/>
        <end position="203"/>
    </location>
</feature>
<name>A0A4S4FQS4_9MICO</name>
<evidence type="ECO:0000313" key="11">
    <source>
        <dbReference type="Proteomes" id="UP000309133"/>
    </source>
</evidence>
<dbReference type="PANTHER" id="PTHR23513">
    <property type="entry name" value="INTEGRAL MEMBRANE EFFLUX PROTEIN-RELATED"/>
    <property type="match status" value="1"/>
</dbReference>
<dbReference type="Pfam" id="PF00027">
    <property type="entry name" value="cNMP_binding"/>
    <property type="match status" value="1"/>
</dbReference>
<dbReference type="GO" id="GO:0022857">
    <property type="term" value="F:transmembrane transporter activity"/>
    <property type="evidence" value="ECO:0007669"/>
    <property type="project" value="InterPro"/>
</dbReference>
<feature type="transmembrane region" description="Helical" evidence="7">
    <location>
        <begin position="276"/>
        <end position="297"/>
    </location>
</feature>
<dbReference type="InterPro" id="IPR000595">
    <property type="entry name" value="cNMP-bd_dom"/>
</dbReference>
<evidence type="ECO:0000256" key="2">
    <source>
        <dbReference type="ARBA" id="ARBA00022475"/>
    </source>
</evidence>
<gene>
    <name evidence="10" type="ORF">E6C64_08000</name>
    <name evidence="9" type="ORF">E6C64_08855</name>
</gene>
<dbReference type="InterPro" id="IPR036259">
    <property type="entry name" value="MFS_trans_sf"/>
</dbReference>
<evidence type="ECO:0000256" key="5">
    <source>
        <dbReference type="ARBA" id="ARBA00023136"/>
    </source>
</evidence>
<evidence type="ECO:0000313" key="9">
    <source>
        <dbReference type="EMBL" id="THG30738.1"/>
    </source>
</evidence>
<evidence type="ECO:0000313" key="10">
    <source>
        <dbReference type="EMBL" id="THG31975.1"/>
    </source>
</evidence>
<accession>A0A4S4FQS4</accession>
<dbReference type="InterPro" id="IPR018490">
    <property type="entry name" value="cNMP-bd_dom_sf"/>
</dbReference>
<evidence type="ECO:0000259" key="8">
    <source>
        <dbReference type="PROSITE" id="PS50042"/>
    </source>
</evidence>
<feature type="transmembrane region" description="Helical" evidence="7">
    <location>
        <begin position="387"/>
        <end position="406"/>
    </location>
</feature>
<dbReference type="InterPro" id="IPR018488">
    <property type="entry name" value="cNMP-bd_CS"/>
</dbReference>
<dbReference type="SMART" id="SM00100">
    <property type="entry name" value="cNMP"/>
    <property type="match status" value="1"/>
</dbReference>
<dbReference type="CDD" id="cd06173">
    <property type="entry name" value="MFS_MefA_like"/>
    <property type="match status" value="1"/>
</dbReference>
<comment type="caution">
    <text evidence="10">The sequence shown here is derived from an EMBL/GenBank/DDBJ whole genome shotgun (WGS) entry which is preliminary data.</text>
</comment>
<dbReference type="EMBL" id="SSSM01000004">
    <property type="protein sequence ID" value="THG30738.1"/>
    <property type="molecule type" value="Genomic_DNA"/>
</dbReference>
<keyword evidence="11" id="KW-1185">Reference proteome</keyword>
<evidence type="ECO:0000256" key="4">
    <source>
        <dbReference type="ARBA" id="ARBA00022989"/>
    </source>
</evidence>
<dbReference type="AlphaFoldDB" id="A0A4S4FQS4"/>
<sequence>MPFAAMKRISSPDSSISAQDVAAASKSARTPAVARPSSASSADGRVATPIALPRRATSATSSGVGSVMASVWCAGDGADNQASAARRGARILALSLRVIYVGPSAQKYAMSAHFLISGELAAAVERREQGGIRMDRYAGALRFYDFRLLITSSFINSIGSWVAQVVLDVYVYSVTGSLGWLAAMAAAGWIPGLLIAPLAGVLADRVDRRTLMVVSALLSGVVGLAVVGIVISGGPVIVILVLTIVASIVRSPYGPAAGALTPEVVDEENLPTANSLYAGLDNIVIVIGPAIGGLLVLIGEPAIGVSINAISYFAAAALALGLRVRSRGDAAPGERLVRQVLDGVGALRRTPTAAVLLLFAALDTMLCGAYTVIYIPISQHLGMGNQGYGYLLAGMAVGGIIGAVVADRLSGARRLAPIIVGGVLVQAIPYALTAFTNVAAVGIGLQLLSGIGMVIVDVVALTAIQREVSAGLLSRVLSLQDTAALLASVIGSIGAAALLSSISIETALIAMGVGFSAVALALSPLLLRVDRASAARTTLLDHRVRLLEAIRLFAPSSRTVKERLASAMQVAHLAPGDLLIREGDDADALWVLAEGRLSVTSSTAAGIPDVSAPDVVGEIGVLTSIPRTATVVAATSAIVWRLSAEDFVAAVEPQRQPLLLLGPSMVRLRRTHPDLVRAEA</sequence>
<dbReference type="EMBL" id="SSSM01000003">
    <property type="protein sequence ID" value="THG31975.1"/>
    <property type="molecule type" value="Genomic_DNA"/>
</dbReference>
<keyword evidence="5 7" id="KW-0472">Membrane</keyword>
<feature type="transmembrane region" description="Helical" evidence="7">
    <location>
        <begin position="355"/>
        <end position="375"/>
    </location>
</feature>
<dbReference type="SUPFAM" id="SSF103473">
    <property type="entry name" value="MFS general substrate transporter"/>
    <property type="match status" value="1"/>
</dbReference>
<keyword evidence="3 7" id="KW-0812">Transmembrane</keyword>
<evidence type="ECO:0000256" key="1">
    <source>
        <dbReference type="ARBA" id="ARBA00004651"/>
    </source>
</evidence>
<feature type="transmembrane region" description="Helical" evidence="7">
    <location>
        <begin position="146"/>
        <end position="167"/>
    </location>
</feature>
<dbReference type="InterPro" id="IPR022324">
    <property type="entry name" value="Bacilysin_exporter_BacE_put"/>
</dbReference>
<feature type="transmembrane region" description="Helical" evidence="7">
    <location>
        <begin position="415"/>
        <end position="432"/>
    </location>
</feature>
<keyword evidence="2" id="KW-1003">Cell membrane</keyword>